<dbReference type="RefSeq" id="WP_092367306.1">
    <property type="nucleotide sequence ID" value="NZ_BMGV01000007.1"/>
</dbReference>
<evidence type="ECO:0000313" key="1">
    <source>
        <dbReference type="EMBL" id="SEJ76207.1"/>
    </source>
</evidence>
<accession>A0A1H7BIP4</accession>
<dbReference type="EMBL" id="FNYD01000007">
    <property type="protein sequence ID" value="SEJ76207.1"/>
    <property type="molecule type" value="Genomic_DNA"/>
</dbReference>
<proteinExistence type="predicted"/>
<gene>
    <name evidence="1" type="ORF">SAMN05444007_10722</name>
</gene>
<keyword evidence="2" id="KW-1185">Reference proteome</keyword>
<organism evidence="1 2">
    <name type="scientific">Cribrihabitans marinus</name>
    <dbReference type="NCBI Taxonomy" id="1227549"/>
    <lineage>
        <taxon>Bacteria</taxon>
        <taxon>Pseudomonadati</taxon>
        <taxon>Pseudomonadota</taxon>
        <taxon>Alphaproteobacteria</taxon>
        <taxon>Rhodobacterales</taxon>
        <taxon>Paracoccaceae</taxon>
        <taxon>Cribrihabitans</taxon>
    </lineage>
</organism>
<dbReference type="AlphaFoldDB" id="A0A1H7BIP4"/>
<protein>
    <recommendedName>
        <fullName evidence="3">Response regulatory domain-containing protein</fullName>
    </recommendedName>
</protein>
<evidence type="ECO:0000313" key="2">
    <source>
        <dbReference type="Proteomes" id="UP000199379"/>
    </source>
</evidence>
<name>A0A1H7BIP4_9RHOB</name>
<sequence length="130" mass="13839">MQPNGPHGPDTYLVVVADFVVLQDLADAIRGFDPEAVILTHSARADALASLEAHDRISVAFVEAGPELVEASKLDVAVEQRGGRLVLLGDDAEAELEAGSPLISDWLVMPRPFSNRTILNWLAPGGDAKT</sequence>
<dbReference type="OrthoDB" id="7873505at2"/>
<dbReference type="Proteomes" id="UP000199379">
    <property type="component" value="Unassembled WGS sequence"/>
</dbReference>
<evidence type="ECO:0008006" key="3">
    <source>
        <dbReference type="Google" id="ProtNLM"/>
    </source>
</evidence>
<reference evidence="1 2" key="1">
    <citation type="submission" date="2016-10" db="EMBL/GenBank/DDBJ databases">
        <authorList>
            <person name="de Groot N.N."/>
        </authorList>
    </citation>
    <scope>NUCLEOTIDE SEQUENCE [LARGE SCALE GENOMIC DNA]</scope>
    <source>
        <strain evidence="1 2">DSM 29340</strain>
    </source>
</reference>